<gene>
    <name evidence="2" type="ORF">HMPREF9194_01488</name>
</gene>
<dbReference type="eggNOG" id="COG2035">
    <property type="taxonomic scope" value="Bacteria"/>
</dbReference>
<dbReference type="AlphaFoldDB" id="S3KG06"/>
<dbReference type="Proteomes" id="UP000014541">
    <property type="component" value="Unassembled WGS sequence"/>
</dbReference>
<keyword evidence="1" id="KW-0812">Transmembrane</keyword>
<dbReference type="OrthoDB" id="9793746at2"/>
<sequence length="313" mass="32498">MDIFRTLAIGIVIGMANVIPGVSGSTIAVVFGIYGKFINAITLNVKKLLHNKRFVLPIVAGMASGVLIFSKIITVLYERFPVQTNFFFTGLIIGSIPMLTVLATKTKTGAKIEKSAVASIVFCAIIGIAVMILFSVIESSFGTSQSIGGPLPAFSVKLALLIFIAGLLGAVAMIVPGISGSLLMLIMGVYPIVIKSIPALFVPETFLHALVLLLPNGVGVLSGLLIGANAVKKLLEKAPNHTYAVILGLLCGSALNICPLTKHIFTGGFLQSLSGFASVPSIVSSAAALALGGAMAFLSSKFSPAEEPSERPI</sequence>
<feature type="transmembrane region" description="Helical" evidence="1">
    <location>
        <begin position="116"/>
        <end position="137"/>
    </location>
</feature>
<feature type="transmembrane region" description="Helical" evidence="1">
    <location>
        <begin position="54"/>
        <end position="74"/>
    </location>
</feature>
<evidence type="ECO:0000313" key="3">
    <source>
        <dbReference type="Proteomes" id="UP000014541"/>
    </source>
</evidence>
<dbReference type="PANTHER" id="PTHR37308">
    <property type="entry name" value="INTEGRAL MEMBRANE PROTEIN"/>
    <property type="match status" value="1"/>
</dbReference>
<dbReference type="HOGENOM" id="CLU_055621_2_1_12"/>
<keyword evidence="3" id="KW-1185">Reference proteome</keyword>
<dbReference type="EMBL" id="ATFF01000006">
    <property type="protein sequence ID" value="EPF31147.1"/>
    <property type="molecule type" value="Genomic_DNA"/>
</dbReference>
<dbReference type="Pfam" id="PF04018">
    <property type="entry name" value="VCA0040-like"/>
    <property type="match status" value="1"/>
</dbReference>
<dbReference type="PATRIC" id="fig|1125699.3.peg.1500"/>
<feature type="transmembrane region" description="Helical" evidence="1">
    <location>
        <begin position="243"/>
        <end position="265"/>
    </location>
</feature>
<feature type="transmembrane region" description="Helical" evidence="1">
    <location>
        <begin position="6"/>
        <end position="34"/>
    </location>
</feature>
<protein>
    <recommendedName>
        <fullName evidence="4">DUF368 domain-containing protein</fullName>
    </recommendedName>
</protein>
<keyword evidence="1" id="KW-0472">Membrane</keyword>
<feature type="transmembrane region" description="Helical" evidence="1">
    <location>
        <begin position="277"/>
        <end position="298"/>
    </location>
</feature>
<comment type="caution">
    <text evidence="2">The sequence shown here is derived from an EMBL/GenBank/DDBJ whole genome shotgun (WGS) entry which is preliminary data.</text>
</comment>
<feature type="transmembrane region" description="Helical" evidence="1">
    <location>
        <begin position="157"/>
        <end position="175"/>
    </location>
</feature>
<dbReference type="RefSeq" id="WP_016525758.1">
    <property type="nucleotide sequence ID" value="NZ_KE332518.1"/>
</dbReference>
<organism evidence="2 3">
    <name type="scientific">Treponema maltophilum ATCC 51939</name>
    <dbReference type="NCBI Taxonomy" id="1125699"/>
    <lineage>
        <taxon>Bacteria</taxon>
        <taxon>Pseudomonadati</taxon>
        <taxon>Spirochaetota</taxon>
        <taxon>Spirochaetia</taxon>
        <taxon>Spirochaetales</taxon>
        <taxon>Treponemataceae</taxon>
        <taxon>Treponema</taxon>
    </lineage>
</organism>
<proteinExistence type="predicted"/>
<accession>S3KG06</accession>
<feature type="transmembrane region" description="Helical" evidence="1">
    <location>
        <begin position="86"/>
        <end position="104"/>
    </location>
</feature>
<name>S3KG06_TREMA</name>
<feature type="transmembrane region" description="Helical" evidence="1">
    <location>
        <begin position="207"/>
        <end position="231"/>
    </location>
</feature>
<evidence type="ECO:0000256" key="1">
    <source>
        <dbReference type="SAM" id="Phobius"/>
    </source>
</evidence>
<evidence type="ECO:0008006" key="4">
    <source>
        <dbReference type="Google" id="ProtNLM"/>
    </source>
</evidence>
<reference evidence="2 3" key="1">
    <citation type="submission" date="2013-04" db="EMBL/GenBank/DDBJ databases">
        <title>The Genome Sequence of Treponema maltophilum ATCC 51939.</title>
        <authorList>
            <consortium name="The Broad Institute Genomics Platform"/>
            <person name="Earl A."/>
            <person name="Ward D."/>
            <person name="Feldgarden M."/>
            <person name="Gevers D."/>
            <person name="Leonetti C."/>
            <person name="Blanton J.M."/>
            <person name="Dewhirst F.E."/>
            <person name="Izard J."/>
            <person name="Walker B."/>
            <person name="Young S."/>
            <person name="Zeng Q."/>
            <person name="Gargeya S."/>
            <person name="Fitzgerald M."/>
            <person name="Haas B."/>
            <person name="Abouelleil A."/>
            <person name="Allen A.W."/>
            <person name="Alvarado L."/>
            <person name="Arachchi H.M."/>
            <person name="Berlin A.M."/>
            <person name="Chapman S.B."/>
            <person name="Gainer-Dewar J."/>
            <person name="Goldberg J."/>
            <person name="Griggs A."/>
            <person name="Gujja S."/>
            <person name="Hansen M."/>
            <person name="Howarth C."/>
            <person name="Imamovic A."/>
            <person name="Ireland A."/>
            <person name="Larimer J."/>
            <person name="McCowan C."/>
            <person name="Murphy C."/>
            <person name="Pearson M."/>
            <person name="Poon T.W."/>
            <person name="Priest M."/>
            <person name="Roberts A."/>
            <person name="Saif S."/>
            <person name="Shea T."/>
            <person name="Sisk P."/>
            <person name="Sykes S."/>
            <person name="Wortman J."/>
            <person name="Nusbaum C."/>
            <person name="Birren B."/>
        </authorList>
    </citation>
    <scope>NUCLEOTIDE SEQUENCE [LARGE SCALE GENOMIC DNA]</scope>
    <source>
        <strain evidence="2 3">ATCC 51939</strain>
    </source>
</reference>
<keyword evidence="1" id="KW-1133">Transmembrane helix</keyword>
<evidence type="ECO:0000313" key="2">
    <source>
        <dbReference type="EMBL" id="EPF31147.1"/>
    </source>
</evidence>
<dbReference type="InterPro" id="IPR007163">
    <property type="entry name" value="VCA0040-like"/>
</dbReference>
<dbReference type="PANTHER" id="PTHR37308:SF1">
    <property type="entry name" value="POLYPRENYL-PHOSPHATE TRANSPORTER"/>
    <property type="match status" value="1"/>
</dbReference>
<feature type="transmembrane region" description="Helical" evidence="1">
    <location>
        <begin position="182"/>
        <end position="201"/>
    </location>
</feature>